<keyword evidence="1" id="KW-1133">Transmembrane helix</keyword>
<keyword evidence="1" id="KW-0472">Membrane</keyword>
<evidence type="ECO:0000313" key="3">
    <source>
        <dbReference type="Proteomes" id="UP001229421"/>
    </source>
</evidence>
<keyword evidence="3" id="KW-1185">Reference proteome</keyword>
<sequence length="67" mass="8263">MCLVLSLIFSIFMVWFSFLKKKEKGNVWVVELGKYKFQIWWWVMIVKVLYMQPYSVCYIYNFFSLSL</sequence>
<evidence type="ECO:0000313" key="2">
    <source>
        <dbReference type="EMBL" id="KAK1409983.1"/>
    </source>
</evidence>
<dbReference type="AlphaFoldDB" id="A0AAD8NJA2"/>
<feature type="transmembrane region" description="Helical" evidence="1">
    <location>
        <begin position="40"/>
        <end position="63"/>
    </location>
</feature>
<dbReference type="EMBL" id="JAUHHV010000010">
    <property type="protein sequence ID" value="KAK1409983.1"/>
    <property type="molecule type" value="Genomic_DNA"/>
</dbReference>
<keyword evidence="1" id="KW-0812">Transmembrane</keyword>
<organism evidence="2 3">
    <name type="scientific">Tagetes erecta</name>
    <name type="common">African marigold</name>
    <dbReference type="NCBI Taxonomy" id="13708"/>
    <lineage>
        <taxon>Eukaryota</taxon>
        <taxon>Viridiplantae</taxon>
        <taxon>Streptophyta</taxon>
        <taxon>Embryophyta</taxon>
        <taxon>Tracheophyta</taxon>
        <taxon>Spermatophyta</taxon>
        <taxon>Magnoliopsida</taxon>
        <taxon>eudicotyledons</taxon>
        <taxon>Gunneridae</taxon>
        <taxon>Pentapetalae</taxon>
        <taxon>asterids</taxon>
        <taxon>campanulids</taxon>
        <taxon>Asterales</taxon>
        <taxon>Asteraceae</taxon>
        <taxon>Asteroideae</taxon>
        <taxon>Heliantheae alliance</taxon>
        <taxon>Tageteae</taxon>
        <taxon>Tagetes</taxon>
    </lineage>
</organism>
<proteinExistence type="predicted"/>
<comment type="caution">
    <text evidence="2">The sequence shown here is derived from an EMBL/GenBank/DDBJ whole genome shotgun (WGS) entry which is preliminary data.</text>
</comment>
<name>A0AAD8NJA2_TARER</name>
<reference evidence="2" key="1">
    <citation type="journal article" date="2023" name="bioRxiv">
        <title>Improved chromosome-level genome assembly for marigold (Tagetes erecta).</title>
        <authorList>
            <person name="Jiang F."/>
            <person name="Yuan L."/>
            <person name="Wang S."/>
            <person name="Wang H."/>
            <person name="Xu D."/>
            <person name="Wang A."/>
            <person name="Fan W."/>
        </authorList>
    </citation>
    <scope>NUCLEOTIDE SEQUENCE</scope>
    <source>
        <strain evidence="2">WSJ</strain>
        <tissue evidence="2">Leaf</tissue>
    </source>
</reference>
<evidence type="ECO:0000256" key="1">
    <source>
        <dbReference type="SAM" id="Phobius"/>
    </source>
</evidence>
<gene>
    <name evidence="2" type="ORF">QVD17_36514</name>
</gene>
<accession>A0AAD8NJA2</accession>
<dbReference type="Proteomes" id="UP001229421">
    <property type="component" value="Unassembled WGS sequence"/>
</dbReference>
<protein>
    <submittedName>
        <fullName evidence="2">Uncharacterized protein</fullName>
    </submittedName>
</protein>